<feature type="region of interest" description="Disordered" evidence="1">
    <location>
        <begin position="609"/>
        <end position="711"/>
    </location>
</feature>
<dbReference type="NCBIfam" id="NF045517">
    <property type="entry name" value="halo_surf_dom"/>
    <property type="match status" value="1"/>
</dbReference>
<dbReference type="EMBL" id="FNBO01000007">
    <property type="protein sequence ID" value="SDF68730.1"/>
    <property type="molecule type" value="Genomic_DNA"/>
</dbReference>
<reference evidence="2 3" key="1">
    <citation type="submission" date="2016-10" db="EMBL/GenBank/DDBJ databases">
        <authorList>
            <person name="Varghese N."/>
            <person name="Submissions S."/>
        </authorList>
    </citation>
    <scope>NUCLEOTIDE SEQUENCE [LARGE SCALE GENOMIC DNA]</scope>
    <source>
        <strain evidence="2 3">CGMCC 1.3527</strain>
    </source>
</reference>
<feature type="compositionally biased region" description="Polar residues" evidence="1">
    <location>
        <begin position="646"/>
        <end position="680"/>
    </location>
</feature>
<name>A0A1G7N5X0_9EURY</name>
<dbReference type="OrthoDB" id="232948at2157"/>
<evidence type="ECO:0000256" key="1">
    <source>
        <dbReference type="SAM" id="MobiDB-lite"/>
    </source>
</evidence>
<dbReference type="AlphaFoldDB" id="A0A1G7N5X0"/>
<evidence type="ECO:0000313" key="2">
    <source>
        <dbReference type="EMBL" id="SDF68730.1"/>
    </source>
</evidence>
<keyword evidence="3" id="KW-1185">Reference proteome</keyword>
<organism evidence="2 3">
    <name type="scientific">Halorubrum xinjiangense</name>
    <dbReference type="NCBI Taxonomy" id="261291"/>
    <lineage>
        <taxon>Archaea</taxon>
        <taxon>Methanobacteriati</taxon>
        <taxon>Methanobacteriota</taxon>
        <taxon>Stenosarchaea group</taxon>
        <taxon>Halobacteria</taxon>
        <taxon>Halobacteriales</taxon>
        <taxon>Haloferacaceae</taxon>
        <taxon>Halorubrum</taxon>
    </lineage>
</organism>
<sequence length="736" mass="76654">MPADGATASDASGLDRGATSAAIDADALGGAPAQANASFSREIYETTAGAPVEFTVLVEGETYLLVGGNRLSDSGTSVGFTDVIRLNPAGGSRMDVTLNTRVAGTGAEYVSVSGDGEATSCSVSSCPGLSFNDENGDNFGGLSDLSTATGAGGLSRPLAPERYRLAAVEDPTFTVTGDGVVSPAASAARSNVLVVESERYLGEEVDLFTTMPGGSIDSVSSLRSDSLERSAVTKGDRLVIGFEAAGIWGALSHVANDGGGPVTAGGNASGEVLRDLLAEEEGIDLRIEHTNPGRNREPTRIDASVLEDATVLFESPEEIEAASADPSAGRFYLVIDTSDDNAIGERLDPGEEYRVTFELAGERGERYRFADDPDGPFDAASVEDDSTPEQFPYFATDEAGVSVETTFSIQERYIEYDHHTDDGELFADGGEITGTTTLLPATELNAEFTYDGGDRPQLSESTVSIDDDGNFSADLGLSGAPPGDRVLFELRDDSGLRDSRTVIITADAADPHRLRLTNTTTNFTVTREESLSSLSTTIRNVGAVEDRRKLSLDVADGEIVEERYVTVGPDAPRNETFDGVDADLEPGTYPYTLAIDGDRINGTVIVEDDPAVTRIDSDGNGTSEASEPDGNGSVSDSNPGGEESTTDNGSDSAENSTSSTTSDGPNNGTEPAETNATDGTESVDDAGSGNGSENNPPSQTPPTDEPTTFLPFGIGTRETLVGTVVVGAIHILGHWV</sequence>
<dbReference type="Proteomes" id="UP000324020">
    <property type="component" value="Unassembled WGS sequence"/>
</dbReference>
<evidence type="ECO:0000313" key="3">
    <source>
        <dbReference type="Proteomes" id="UP000324020"/>
    </source>
</evidence>
<gene>
    <name evidence="2" type="ORF">SAMN04488067_10735</name>
</gene>
<dbReference type="RefSeq" id="WP_149798784.1">
    <property type="nucleotide sequence ID" value="NZ_FNBO01000007.1"/>
</dbReference>
<proteinExistence type="predicted"/>
<accession>A0A1G7N5X0</accession>
<protein>
    <submittedName>
        <fullName evidence="2">Uncharacterized protein</fullName>
    </submittedName>
</protein>